<dbReference type="Gene3D" id="3.30.420.40">
    <property type="match status" value="2"/>
</dbReference>
<gene>
    <name evidence="2" type="ORF">AB2B41_14955</name>
</gene>
<name>A0ABV3RQR8_9RHOB</name>
<comment type="similarity">
    <text evidence="1">Belongs to the ROK (NagC/XylR) family.</text>
</comment>
<dbReference type="SUPFAM" id="SSF53067">
    <property type="entry name" value="Actin-like ATPase domain"/>
    <property type="match status" value="1"/>
</dbReference>
<dbReference type="PANTHER" id="PTHR18964:SF149">
    <property type="entry name" value="BIFUNCTIONAL UDP-N-ACETYLGLUCOSAMINE 2-EPIMERASE_N-ACETYLMANNOSAMINE KINASE"/>
    <property type="match status" value="1"/>
</dbReference>
<evidence type="ECO:0000256" key="1">
    <source>
        <dbReference type="ARBA" id="ARBA00006479"/>
    </source>
</evidence>
<protein>
    <submittedName>
        <fullName evidence="2">ROK family transcriptional regulator</fullName>
    </submittedName>
</protein>
<dbReference type="RefSeq" id="WP_367878615.1">
    <property type="nucleotide sequence ID" value="NZ_JBFNXX010000011.1"/>
</dbReference>
<proteinExistence type="inferred from homology"/>
<dbReference type="Gene3D" id="1.10.10.10">
    <property type="entry name" value="Winged helix-like DNA-binding domain superfamily/Winged helix DNA-binding domain"/>
    <property type="match status" value="1"/>
</dbReference>
<evidence type="ECO:0000313" key="3">
    <source>
        <dbReference type="Proteomes" id="UP001556098"/>
    </source>
</evidence>
<dbReference type="SUPFAM" id="SSF46785">
    <property type="entry name" value="Winged helix' DNA-binding domain"/>
    <property type="match status" value="1"/>
</dbReference>
<organism evidence="2 3">
    <name type="scientific">Sulfitobacter sediminis</name>
    <dbReference type="NCBI Taxonomy" id="3234186"/>
    <lineage>
        <taxon>Bacteria</taxon>
        <taxon>Pseudomonadati</taxon>
        <taxon>Pseudomonadota</taxon>
        <taxon>Alphaproteobacteria</taxon>
        <taxon>Rhodobacterales</taxon>
        <taxon>Roseobacteraceae</taxon>
        <taxon>Sulfitobacter</taxon>
    </lineage>
</organism>
<dbReference type="InterPro" id="IPR036388">
    <property type="entry name" value="WH-like_DNA-bd_sf"/>
</dbReference>
<accession>A0ABV3RQR8</accession>
<dbReference type="PANTHER" id="PTHR18964">
    <property type="entry name" value="ROK (REPRESSOR, ORF, KINASE) FAMILY"/>
    <property type="match status" value="1"/>
</dbReference>
<dbReference type="InterPro" id="IPR036390">
    <property type="entry name" value="WH_DNA-bd_sf"/>
</dbReference>
<evidence type="ECO:0000313" key="2">
    <source>
        <dbReference type="EMBL" id="MEW9920912.1"/>
    </source>
</evidence>
<keyword evidence="3" id="KW-1185">Reference proteome</keyword>
<dbReference type="Proteomes" id="UP001556098">
    <property type="component" value="Unassembled WGS sequence"/>
</dbReference>
<dbReference type="EMBL" id="JBFNXX010000011">
    <property type="protein sequence ID" value="MEW9920912.1"/>
    <property type="molecule type" value="Genomic_DNA"/>
</dbReference>
<dbReference type="Pfam" id="PF00480">
    <property type="entry name" value="ROK"/>
    <property type="match status" value="1"/>
</dbReference>
<reference evidence="2 3" key="1">
    <citation type="submission" date="2024-07" db="EMBL/GenBank/DDBJ databases">
        <title>Marimonas sp.nov., isolated from tidal-flat sediment.</title>
        <authorList>
            <person name="Jayan J.N."/>
            <person name="Lee S.S."/>
        </authorList>
    </citation>
    <scope>NUCLEOTIDE SEQUENCE [LARGE SCALE GENOMIC DNA]</scope>
    <source>
        <strain evidence="2 3">MJW-29</strain>
    </source>
</reference>
<sequence length="394" mass="42253">MIERVPGTSRSDLASALGFSEMAATRIVRELLAAGLVEEFESPGKTRKKKRSVGRPKTGLRIVPARIFAVGITVSAYHSEVSICDAAGEIRANRMVLNPPFETPESAARVYAEAVRLLIEEADVDLERIIGIGIALSARTDPDRCEILRSEYFGWANDGGRFCSEIRKFIDLPIEIENIANALAIAEMRFGAAREASAFALVHAATFVGASIVSENRIVRGATGVSGLIGHFRSTPTELTCVCGRSDCLNLNATGFGVLGRLGLLDEPSFDNAHLSYYAGTLLEVLSNQTATGLVSEAGACLAPAIDNIGKLLGPEMVIVSGQLGSDAIYFDGVKRALETHYDLGSDAAFRLVRGTIRPERSAALLALHTFCYSDRLDYDRLVDTAAPRSSARG</sequence>
<dbReference type="InterPro" id="IPR043129">
    <property type="entry name" value="ATPase_NBD"/>
</dbReference>
<dbReference type="InterPro" id="IPR000600">
    <property type="entry name" value="ROK"/>
</dbReference>
<comment type="caution">
    <text evidence="2">The sequence shown here is derived from an EMBL/GenBank/DDBJ whole genome shotgun (WGS) entry which is preliminary data.</text>
</comment>